<gene>
    <name evidence="3" type="ORF">JZM60_00485</name>
</gene>
<feature type="transmembrane region" description="Helical" evidence="2">
    <location>
        <begin position="12"/>
        <end position="35"/>
    </location>
</feature>
<keyword evidence="4" id="KW-1185">Reference proteome</keyword>
<dbReference type="Proteomes" id="UP000663651">
    <property type="component" value="Chromosome"/>
</dbReference>
<evidence type="ECO:0000256" key="2">
    <source>
        <dbReference type="SAM" id="Phobius"/>
    </source>
</evidence>
<feature type="transmembrane region" description="Helical" evidence="2">
    <location>
        <begin position="41"/>
        <end position="58"/>
    </location>
</feature>
<dbReference type="EMBL" id="CP071382">
    <property type="protein sequence ID" value="QSV45808.1"/>
    <property type="molecule type" value="Genomic_DNA"/>
</dbReference>
<keyword evidence="2" id="KW-0812">Transmembrane</keyword>
<keyword evidence="2" id="KW-1133">Transmembrane helix</keyword>
<protein>
    <submittedName>
        <fullName evidence="3">Uncharacterized protein</fullName>
    </submittedName>
</protein>
<sequence>MDDKEKQEISLIGRLLSMEVLLVLMGFVSLGYGIVNSQVMSIFWGGMILVGAVVLYFVRKKDWKKHWEEMEELKRHQEERIKARAQQKKEEDDDAGKQ</sequence>
<reference evidence="3 4" key="1">
    <citation type="submission" date="2021-03" db="EMBL/GenBank/DDBJ databases">
        <title>Geobacter metallireducens gen. nov. sp. nov., a microorganism capable of coupling the complete oxidation of organic compounds to the reduction of iron and other metals.</title>
        <authorList>
            <person name="Li Y."/>
        </authorList>
    </citation>
    <scope>NUCLEOTIDE SEQUENCE [LARGE SCALE GENOMIC DNA]</scope>
    <source>
        <strain evidence="3 4">Jerry-YX</strain>
    </source>
</reference>
<accession>A0ABX7Q2X9</accession>
<keyword evidence="2" id="KW-0472">Membrane</keyword>
<evidence type="ECO:0000313" key="4">
    <source>
        <dbReference type="Proteomes" id="UP000663651"/>
    </source>
</evidence>
<dbReference type="RefSeq" id="WP_207163599.1">
    <property type="nucleotide sequence ID" value="NZ_CP071382.1"/>
</dbReference>
<evidence type="ECO:0000256" key="1">
    <source>
        <dbReference type="SAM" id="MobiDB-lite"/>
    </source>
</evidence>
<evidence type="ECO:0000313" key="3">
    <source>
        <dbReference type="EMBL" id="QSV45808.1"/>
    </source>
</evidence>
<proteinExistence type="predicted"/>
<feature type="region of interest" description="Disordered" evidence="1">
    <location>
        <begin position="78"/>
        <end position="98"/>
    </location>
</feature>
<name>A0ABX7Q2X9_9BACT</name>
<organism evidence="3 4">
    <name type="scientific">Geobacter benzoatilyticus</name>
    <dbReference type="NCBI Taxonomy" id="2815309"/>
    <lineage>
        <taxon>Bacteria</taxon>
        <taxon>Pseudomonadati</taxon>
        <taxon>Thermodesulfobacteriota</taxon>
        <taxon>Desulfuromonadia</taxon>
        <taxon>Geobacterales</taxon>
        <taxon>Geobacteraceae</taxon>
        <taxon>Geobacter</taxon>
    </lineage>
</organism>